<accession>A0A9P5C598</accession>
<dbReference type="Proteomes" id="UP000758155">
    <property type="component" value="Unassembled WGS sequence"/>
</dbReference>
<keyword evidence="2" id="KW-1185">Reference proteome</keyword>
<evidence type="ECO:0000313" key="1">
    <source>
        <dbReference type="EMBL" id="KAF3045554.1"/>
    </source>
</evidence>
<protein>
    <submittedName>
        <fullName evidence="1">Uncharacterized protein</fullName>
    </submittedName>
</protein>
<proteinExistence type="predicted"/>
<name>A0A9P5C598_9PLEO</name>
<comment type="caution">
    <text evidence="1">The sequence shown here is derived from an EMBL/GenBank/DDBJ whole genome shotgun (WGS) entry which is preliminary data.</text>
</comment>
<evidence type="ECO:0000313" key="2">
    <source>
        <dbReference type="Proteomes" id="UP000758155"/>
    </source>
</evidence>
<dbReference type="AlphaFoldDB" id="A0A9P5C598"/>
<organism evidence="1 2">
    <name type="scientific">Didymella heteroderae</name>
    <dbReference type="NCBI Taxonomy" id="1769908"/>
    <lineage>
        <taxon>Eukaryota</taxon>
        <taxon>Fungi</taxon>
        <taxon>Dikarya</taxon>
        <taxon>Ascomycota</taxon>
        <taxon>Pezizomycotina</taxon>
        <taxon>Dothideomycetes</taxon>
        <taxon>Pleosporomycetidae</taxon>
        <taxon>Pleosporales</taxon>
        <taxon>Pleosporineae</taxon>
        <taxon>Didymellaceae</taxon>
        <taxon>Didymella</taxon>
    </lineage>
</organism>
<dbReference type="EMBL" id="SWKV01000006">
    <property type="protein sequence ID" value="KAF3045554.1"/>
    <property type="molecule type" value="Genomic_DNA"/>
</dbReference>
<sequence>MLEHTPVMLDPATLSIVEDFSLRYPKQEYRQWAVNLLLRIWTLLLDMICGLRIQKTFAPGATTADKDRWDNIVEDYHAAEHLYNDNYPKKPHQNMEASIEQFQREKTEHPRYILVSPPQEWNEDVSGKLISYARTYIFADKYLISALQRDLEHELR</sequence>
<reference evidence="1" key="1">
    <citation type="submission" date="2019-04" db="EMBL/GenBank/DDBJ databases">
        <title>Sequencing of skin fungus with MAO and IRED activity.</title>
        <authorList>
            <person name="Marsaioli A.J."/>
            <person name="Bonatto J.M.C."/>
            <person name="Reis Junior O."/>
        </authorList>
    </citation>
    <scope>NUCLEOTIDE SEQUENCE</scope>
    <source>
        <strain evidence="1">28M1</strain>
    </source>
</reference>
<gene>
    <name evidence="1" type="ORF">E8E12_009765</name>
</gene>